<evidence type="ECO:0000259" key="4">
    <source>
        <dbReference type="Pfam" id="PF11967"/>
    </source>
</evidence>
<keyword evidence="1" id="KW-0227">DNA damage</keyword>
<comment type="caution">
    <text evidence="5">The sequence shown here is derived from an EMBL/GenBank/DDBJ whole genome shotgun (WGS) entry which is preliminary data.</text>
</comment>
<reference evidence="5" key="1">
    <citation type="submission" date="2013-08" db="EMBL/GenBank/DDBJ databases">
        <authorList>
            <person name="Mendez C."/>
            <person name="Richter M."/>
            <person name="Ferrer M."/>
            <person name="Sanchez J."/>
        </authorList>
    </citation>
    <scope>NUCLEOTIDE SEQUENCE</scope>
</reference>
<dbReference type="EMBL" id="AUZX01002043">
    <property type="protein sequence ID" value="EQD77767.1"/>
    <property type="molecule type" value="Genomic_DNA"/>
</dbReference>
<dbReference type="InterPro" id="IPR003717">
    <property type="entry name" value="RecO"/>
</dbReference>
<gene>
    <name evidence="5" type="ORF">B1A_02755</name>
</gene>
<dbReference type="GO" id="GO:0043590">
    <property type="term" value="C:bacterial nucleoid"/>
    <property type="evidence" value="ECO:0007669"/>
    <property type="project" value="TreeGrafter"/>
</dbReference>
<evidence type="ECO:0000256" key="1">
    <source>
        <dbReference type="ARBA" id="ARBA00022763"/>
    </source>
</evidence>
<reference evidence="5" key="2">
    <citation type="journal article" date="2014" name="ISME J.">
        <title>Microbial stratification in low pH oxic and suboxic macroscopic growths along an acid mine drainage.</title>
        <authorList>
            <person name="Mendez-Garcia C."/>
            <person name="Mesa V."/>
            <person name="Sprenger R.R."/>
            <person name="Richter M."/>
            <person name="Diez M.S."/>
            <person name="Solano J."/>
            <person name="Bargiela R."/>
            <person name="Golyshina O.V."/>
            <person name="Manteca A."/>
            <person name="Ramos J.L."/>
            <person name="Gallego J.R."/>
            <person name="Llorente I."/>
            <person name="Martins Dos Santos V.A."/>
            <person name="Jensen O.N."/>
            <person name="Pelaez A.I."/>
            <person name="Sanchez J."/>
            <person name="Ferrer M."/>
        </authorList>
    </citation>
    <scope>NUCLEOTIDE SEQUENCE</scope>
</reference>
<dbReference type="SUPFAM" id="SSF57863">
    <property type="entry name" value="ArfGap/RecO-like zinc finger"/>
    <property type="match status" value="1"/>
</dbReference>
<dbReference type="GO" id="GO:0006310">
    <property type="term" value="P:DNA recombination"/>
    <property type="evidence" value="ECO:0007669"/>
    <property type="project" value="UniProtKB-KW"/>
</dbReference>
<dbReference type="AlphaFoldDB" id="T1C6U0"/>
<dbReference type="InterPro" id="IPR022572">
    <property type="entry name" value="DNA_rep/recomb_RecO_N"/>
</dbReference>
<evidence type="ECO:0000256" key="2">
    <source>
        <dbReference type="ARBA" id="ARBA00023172"/>
    </source>
</evidence>
<evidence type="ECO:0000256" key="3">
    <source>
        <dbReference type="ARBA" id="ARBA00023204"/>
    </source>
</evidence>
<dbReference type="PANTHER" id="PTHR33991:SF1">
    <property type="entry name" value="DNA REPAIR PROTEIN RECO"/>
    <property type="match status" value="1"/>
</dbReference>
<keyword evidence="3" id="KW-0234">DNA repair</keyword>
<accession>T1C6U0</accession>
<dbReference type="InterPro" id="IPR037278">
    <property type="entry name" value="ARFGAP/RecO"/>
</dbReference>
<dbReference type="PANTHER" id="PTHR33991">
    <property type="entry name" value="DNA REPAIR PROTEIN RECO"/>
    <property type="match status" value="1"/>
</dbReference>
<dbReference type="SUPFAM" id="SSF50249">
    <property type="entry name" value="Nucleic acid-binding proteins"/>
    <property type="match status" value="1"/>
</dbReference>
<dbReference type="NCBIfam" id="TIGR00613">
    <property type="entry name" value="reco"/>
    <property type="match status" value="1"/>
</dbReference>
<dbReference type="Gene3D" id="2.40.50.140">
    <property type="entry name" value="Nucleic acid-binding proteins"/>
    <property type="match status" value="1"/>
</dbReference>
<organism evidence="5">
    <name type="scientific">mine drainage metagenome</name>
    <dbReference type="NCBI Taxonomy" id="410659"/>
    <lineage>
        <taxon>unclassified sequences</taxon>
        <taxon>metagenomes</taxon>
        <taxon>ecological metagenomes</taxon>
    </lineage>
</organism>
<feature type="non-terminal residue" evidence="5">
    <location>
        <position position="126"/>
    </location>
</feature>
<feature type="domain" description="DNA replication/recombination mediator RecO N-terminal" evidence="4">
    <location>
        <begin position="5"/>
        <end position="75"/>
    </location>
</feature>
<dbReference type="InterPro" id="IPR012340">
    <property type="entry name" value="NA-bd_OB-fold"/>
</dbReference>
<proteinExistence type="predicted"/>
<sequence length="126" mass="13380">MPGSFADEGIVLRRRTFGDADRILVVLTRDHGKLSVLVRGARRAKARNGAGLDLLARSQMMLIPGRNLAVLAQARQLGGSPAASDLVRLACAGVLAELVDATLEDGHPEPRVYDIMAEAAARLSNP</sequence>
<dbReference type="Pfam" id="PF02565">
    <property type="entry name" value="RecO_C"/>
    <property type="match status" value="1"/>
</dbReference>
<keyword evidence="2" id="KW-0233">DNA recombination</keyword>
<evidence type="ECO:0000313" key="5">
    <source>
        <dbReference type="EMBL" id="EQD77767.1"/>
    </source>
</evidence>
<name>T1C6U0_9ZZZZ</name>
<dbReference type="Pfam" id="PF11967">
    <property type="entry name" value="RecO_N"/>
    <property type="match status" value="1"/>
</dbReference>
<dbReference type="GO" id="GO:0006302">
    <property type="term" value="P:double-strand break repair"/>
    <property type="evidence" value="ECO:0007669"/>
    <property type="project" value="TreeGrafter"/>
</dbReference>
<protein>
    <submittedName>
        <fullName evidence="5">DNA repair protein RecO</fullName>
    </submittedName>
</protein>